<evidence type="ECO:0000313" key="3">
    <source>
        <dbReference type="Proteomes" id="UP000178176"/>
    </source>
</evidence>
<evidence type="ECO:0000313" key="2">
    <source>
        <dbReference type="EMBL" id="OGC91930.1"/>
    </source>
</evidence>
<dbReference type="GO" id="GO:0005829">
    <property type="term" value="C:cytosol"/>
    <property type="evidence" value="ECO:0007669"/>
    <property type="project" value="TreeGrafter"/>
</dbReference>
<organism evidence="2 3">
    <name type="scientific">Candidatus Amesbacteria bacterium RIFCSPHIGHO2_01_FULL_48_32b</name>
    <dbReference type="NCBI Taxonomy" id="1797253"/>
    <lineage>
        <taxon>Bacteria</taxon>
        <taxon>Candidatus Amesiibacteriota</taxon>
    </lineage>
</organism>
<dbReference type="GO" id="GO:0016491">
    <property type="term" value="F:oxidoreductase activity"/>
    <property type="evidence" value="ECO:0007669"/>
    <property type="project" value="InterPro"/>
</dbReference>
<dbReference type="Proteomes" id="UP000178176">
    <property type="component" value="Unassembled WGS sequence"/>
</dbReference>
<dbReference type="PANTHER" id="PTHR21197:SF0">
    <property type="entry name" value="UDP-GALACTOPYRANOSE MUTASE"/>
    <property type="match status" value="1"/>
</dbReference>
<evidence type="ECO:0000259" key="1">
    <source>
        <dbReference type="Pfam" id="PF01593"/>
    </source>
</evidence>
<proteinExistence type="predicted"/>
<dbReference type="PANTHER" id="PTHR21197">
    <property type="entry name" value="UDP-GALACTOPYRANOSE MUTASE"/>
    <property type="match status" value="1"/>
</dbReference>
<reference evidence="2 3" key="1">
    <citation type="journal article" date="2016" name="Nat. Commun.">
        <title>Thousands of microbial genomes shed light on interconnected biogeochemical processes in an aquifer system.</title>
        <authorList>
            <person name="Anantharaman K."/>
            <person name="Brown C.T."/>
            <person name="Hug L.A."/>
            <person name="Sharon I."/>
            <person name="Castelle C.J."/>
            <person name="Probst A.J."/>
            <person name="Thomas B.C."/>
            <person name="Singh A."/>
            <person name="Wilkins M.J."/>
            <person name="Karaoz U."/>
            <person name="Brodie E.L."/>
            <person name="Williams K.H."/>
            <person name="Hubbard S.S."/>
            <person name="Banfield J.F."/>
        </authorList>
    </citation>
    <scope>NUCLEOTIDE SEQUENCE [LARGE SCALE GENOMIC DNA]</scope>
</reference>
<name>A0A1F4YD68_9BACT</name>
<dbReference type="PRINTS" id="PR00419">
    <property type="entry name" value="ADXRDTASE"/>
</dbReference>
<accession>A0A1F4YD68</accession>
<dbReference type="EMBL" id="MEXH01000026">
    <property type="protein sequence ID" value="OGC91930.1"/>
    <property type="molecule type" value="Genomic_DNA"/>
</dbReference>
<dbReference type="InterPro" id="IPR002937">
    <property type="entry name" value="Amino_oxidase"/>
</dbReference>
<dbReference type="SUPFAM" id="SSF51905">
    <property type="entry name" value="FAD/NAD(P)-binding domain"/>
    <property type="match status" value="1"/>
</dbReference>
<sequence length="464" mass="53160">MPDKPSSSRKKNKSVVILGAGVAGLASAWKLSEAGFNVTVVEKMDHIGGLATTFKWKKYELDMGPHKFYTILPRILDVFKKLIGRDVLSQPKTSKIRLFDTYLDYPVKIVDLLKKIGPWRAFRFGLDYGLAQLKNTQSQNSEDYLRSKYGNYAFKNIFLPLSEKIWGHPSQLDISLAETRVPAPTILEMITGIFFGVKGRNHLSADVFYYPRHGIGQMSKALWDRSEKHGAKLLLSTEPVLVNANRITLSNKKTLRPDYIISTIHLKHLVSLLPTPPQVVRAASDLKHRSLILMFLAFNKPRIFPQSWIFFPESKYIFSRLSEQKTFSPYMIPKNQSVLIAEIPCEFDGDIWRRDNIVDRVLADLVSAEVISSDEKPIDSKVIKIGHCYPLYDLNYRQNLQTILDHLSRIKNFYTIGRPGLFFYDNTDHSLDMGLRLADHIISGNSPKSWSKQISRFFTYRIVD</sequence>
<dbReference type="Pfam" id="PF01593">
    <property type="entry name" value="Amino_oxidase"/>
    <property type="match status" value="1"/>
</dbReference>
<dbReference type="InterPro" id="IPR036188">
    <property type="entry name" value="FAD/NAD-bd_sf"/>
</dbReference>
<dbReference type="Gene3D" id="3.50.50.60">
    <property type="entry name" value="FAD/NAD(P)-binding domain"/>
    <property type="match status" value="1"/>
</dbReference>
<dbReference type="GO" id="GO:0050660">
    <property type="term" value="F:flavin adenine dinucleotide binding"/>
    <property type="evidence" value="ECO:0007669"/>
    <property type="project" value="TreeGrafter"/>
</dbReference>
<feature type="domain" description="Amine oxidase" evidence="1">
    <location>
        <begin position="22"/>
        <end position="367"/>
    </location>
</feature>
<protein>
    <recommendedName>
        <fullName evidence="1">Amine oxidase domain-containing protein</fullName>
    </recommendedName>
</protein>
<gene>
    <name evidence="2" type="ORF">A2876_03235</name>
</gene>
<dbReference type="AlphaFoldDB" id="A0A1F4YD68"/>
<dbReference type="GO" id="GO:0008767">
    <property type="term" value="F:UDP-galactopyranose mutase activity"/>
    <property type="evidence" value="ECO:0007669"/>
    <property type="project" value="TreeGrafter"/>
</dbReference>
<comment type="caution">
    <text evidence="2">The sequence shown here is derived from an EMBL/GenBank/DDBJ whole genome shotgun (WGS) entry which is preliminary data.</text>
</comment>